<comment type="caution">
    <text evidence="1">The sequence shown here is derived from an EMBL/GenBank/DDBJ whole genome shotgun (WGS) entry which is preliminary data.</text>
</comment>
<dbReference type="Proteomes" id="UP001454086">
    <property type="component" value="Unassembled WGS sequence"/>
</dbReference>
<dbReference type="Pfam" id="PF20541">
    <property type="entry name" value="DUF6756"/>
    <property type="match status" value="1"/>
</dbReference>
<keyword evidence="2" id="KW-1185">Reference proteome</keyword>
<reference evidence="1 2" key="1">
    <citation type="submission" date="2024-03" db="EMBL/GenBank/DDBJ databases">
        <title>Human intestinal bacterial collection.</title>
        <authorList>
            <person name="Pauvert C."/>
            <person name="Hitch T.C.A."/>
            <person name="Clavel T."/>
        </authorList>
    </citation>
    <scope>NUCLEOTIDE SEQUENCE [LARGE SCALE GENOMIC DNA]</scope>
    <source>
        <strain evidence="1 2">CLA-SR-H021</strain>
    </source>
</reference>
<gene>
    <name evidence="1" type="ORF">WMQ36_30280</name>
</gene>
<protein>
    <submittedName>
        <fullName evidence="1">DUF6756 family protein</fullName>
    </submittedName>
</protein>
<dbReference type="EMBL" id="JBBMFM010000320">
    <property type="protein sequence ID" value="MEQ2429258.1"/>
    <property type="molecule type" value="Genomic_DNA"/>
</dbReference>
<sequence>MKKVPYDLFRIENEIIEKCSISENRFHKVSSTQWENIYQTIAEKYADKTGTWKNGLHWANIKGYSPKSMKNFLGSFPVDGSTWFYLLPQIISGDEMVYFLIDKGSDWYLGEKFWIFESYIPELAEALNLLNQTAFLDTGWADYYIISKKFQWLIGFNHHDIISCVGEGLNLNCLKN</sequence>
<dbReference type="RefSeq" id="WP_008718126.1">
    <property type="nucleotide sequence ID" value="NZ_JBBMFM010000320.1"/>
</dbReference>
<dbReference type="InterPro" id="IPR046644">
    <property type="entry name" value="DUF6756"/>
</dbReference>
<evidence type="ECO:0000313" key="1">
    <source>
        <dbReference type="EMBL" id="MEQ2429258.1"/>
    </source>
</evidence>
<organism evidence="1 2">
    <name type="scientific">Enterocloster hominis</name>
    <name type="common">ex Hitch et al. 2024</name>
    <dbReference type="NCBI Taxonomy" id="1917870"/>
    <lineage>
        <taxon>Bacteria</taxon>
        <taxon>Bacillati</taxon>
        <taxon>Bacillota</taxon>
        <taxon>Clostridia</taxon>
        <taxon>Lachnospirales</taxon>
        <taxon>Lachnospiraceae</taxon>
        <taxon>Enterocloster</taxon>
    </lineage>
</organism>
<evidence type="ECO:0000313" key="2">
    <source>
        <dbReference type="Proteomes" id="UP001454086"/>
    </source>
</evidence>
<proteinExistence type="predicted"/>
<name>A0ABV1DHK7_9FIRM</name>
<accession>A0ABV1DHK7</accession>